<proteinExistence type="predicted"/>
<dbReference type="RefSeq" id="YP_007007535.1">
    <property type="nucleotide sequence ID" value="NC_019526.1"/>
</dbReference>
<sequence>MLENFYSNLMKAFPTKEEVGLGHVSDLDYDIYVAMVIVGQAKSVHEVHERWTKLANERNYTNELKSEPEIQGRLFIVKNTRTLELILIPTKETFNEISKTEEYLLNNHGISYKSKDWIIDTVLYVSRKDRGLTRVHDLYSSVLKIVTPNEFGIFNSEQYDIIMNCINDKISRCYNRCVYPNGYHSNKNFHYKYNEIWNKV</sequence>
<evidence type="ECO:0000313" key="1">
    <source>
        <dbReference type="EMBL" id="AFA44653.1"/>
    </source>
</evidence>
<gene>
    <name evidence="1" type="ORF">RaK2_00380</name>
</gene>
<reference evidence="1 2" key="1">
    <citation type="journal article" date="2012" name="J. Virol.">
        <title>Genome of Klebsiella sp.-Infecting Bacteriophage vB_KleM_RaK2.</title>
        <authorList>
            <person name="Simoliunas E."/>
            <person name="Kaliniene L."/>
            <person name="Truncaite L."/>
            <person name="Klausa V."/>
            <person name="Zajanckauskaite A."/>
            <person name="Meskys R."/>
        </authorList>
    </citation>
    <scope>NUCLEOTIDE SEQUENCE [LARGE SCALE GENOMIC DNA]</scope>
</reference>
<evidence type="ECO:0000313" key="2">
    <source>
        <dbReference type="Proteomes" id="UP000007524"/>
    </source>
</evidence>
<organism evidence="1 2">
    <name type="scientific">Klebsiella phage vB_KleM_RaK2</name>
    <dbReference type="NCBI Taxonomy" id="1147094"/>
    <lineage>
        <taxon>Viruses</taxon>
        <taxon>Duplodnaviria</taxon>
        <taxon>Heunggongvirae</taxon>
        <taxon>Uroviricota</taxon>
        <taxon>Caudoviricetes</taxon>
        <taxon>Alcyoneusvirus</taxon>
        <taxon>Alcyoneusvirus RaK2</taxon>
    </lineage>
</organism>
<dbReference type="GeneID" id="14012968"/>
<dbReference type="KEGG" id="vg:14012968"/>
<dbReference type="EMBL" id="JQ513383">
    <property type="protein sequence ID" value="AFA44653.1"/>
    <property type="molecule type" value="Genomic_DNA"/>
</dbReference>
<protein>
    <submittedName>
        <fullName evidence="1">Uncharacterized protein</fullName>
    </submittedName>
</protein>
<name>H6X4I7_9CAUD</name>
<accession>H6X4I7</accession>
<keyword evidence="2" id="KW-1185">Reference proteome</keyword>
<dbReference type="Proteomes" id="UP000007524">
    <property type="component" value="Segment"/>
</dbReference>